<dbReference type="OrthoDB" id="60033at2759"/>
<evidence type="ECO:0000256" key="2">
    <source>
        <dbReference type="ARBA" id="ARBA00022553"/>
    </source>
</evidence>
<evidence type="ECO:0000256" key="7">
    <source>
        <dbReference type="ARBA" id="ARBA00023242"/>
    </source>
</evidence>
<evidence type="ECO:0000256" key="6">
    <source>
        <dbReference type="ARBA" id="ARBA00023163"/>
    </source>
</evidence>
<dbReference type="PANTHER" id="PTHR10015:SF338">
    <property type="entry name" value="HEAT STRESS TRANSCRIPTION FACTOR A-2"/>
    <property type="match status" value="1"/>
</dbReference>
<dbReference type="GO" id="GO:0000978">
    <property type="term" value="F:RNA polymerase II cis-regulatory region sequence-specific DNA binding"/>
    <property type="evidence" value="ECO:0007669"/>
    <property type="project" value="TreeGrafter"/>
</dbReference>
<keyword evidence="11" id="KW-1185">Reference proteome</keyword>
<dbReference type="PANTHER" id="PTHR10015">
    <property type="entry name" value="HEAT SHOCK TRANSCRIPTION FACTOR"/>
    <property type="match status" value="1"/>
</dbReference>
<evidence type="ECO:0000256" key="3">
    <source>
        <dbReference type="ARBA" id="ARBA00023015"/>
    </source>
</evidence>
<reference evidence="12" key="1">
    <citation type="submission" date="2025-08" db="UniProtKB">
        <authorList>
            <consortium name="RefSeq"/>
        </authorList>
    </citation>
    <scope>IDENTIFICATION</scope>
    <source>
        <tissue evidence="12">Fruit stalk</tissue>
    </source>
</reference>
<proteinExistence type="inferred from homology"/>
<dbReference type="InterPro" id="IPR036390">
    <property type="entry name" value="WH_DNA-bd_sf"/>
</dbReference>
<feature type="region of interest" description="Disordered" evidence="9">
    <location>
        <begin position="20"/>
        <end position="46"/>
    </location>
</feature>
<dbReference type="PROSITE" id="PS00434">
    <property type="entry name" value="HSF_DOMAIN"/>
    <property type="match status" value="1"/>
</dbReference>
<dbReference type="GeneID" id="111285907"/>
<evidence type="ECO:0000256" key="1">
    <source>
        <dbReference type="ARBA" id="ARBA00004123"/>
    </source>
</evidence>
<feature type="domain" description="HSF-type DNA-binding" evidence="10">
    <location>
        <begin position="90"/>
        <end position="114"/>
    </location>
</feature>
<evidence type="ECO:0000313" key="12">
    <source>
        <dbReference type="RefSeq" id="XP_022731307.1"/>
    </source>
</evidence>
<evidence type="ECO:0000313" key="11">
    <source>
        <dbReference type="Proteomes" id="UP000515121"/>
    </source>
</evidence>
<dbReference type="Gene3D" id="1.10.10.10">
    <property type="entry name" value="Winged helix-like DNA-binding domain superfamily/Winged helix DNA-binding domain"/>
    <property type="match status" value="1"/>
</dbReference>
<dbReference type="RefSeq" id="XP_022731307.1">
    <property type="nucleotide sequence ID" value="XM_022875572.1"/>
</dbReference>
<keyword evidence="5" id="KW-0238">DNA-binding</keyword>
<dbReference type="PRINTS" id="PR00056">
    <property type="entry name" value="HSFDOMAIN"/>
</dbReference>
<keyword evidence="6" id="KW-0804">Transcription</keyword>
<dbReference type="GO" id="GO:0006357">
    <property type="term" value="P:regulation of transcription by RNA polymerase II"/>
    <property type="evidence" value="ECO:0007669"/>
    <property type="project" value="TreeGrafter"/>
</dbReference>
<dbReference type="InterPro" id="IPR036388">
    <property type="entry name" value="WH-like_DNA-bd_sf"/>
</dbReference>
<dbReference type="AlphaFoldDB" id="A0A6P5XTN5"/>
<keyword evidence="3" id="KW-0805">Transcription regulation</keyword>
<keyword evidence="4" id="KW-0346">Stress response</keyword>
<dbReference type="InterPro" id="IPR000232">
    <property type="entry name" value="HSF_DNA-bd"/>
</dbReference>
<dbReference type="Pfam" id="PF00447">
    <property type="entry name" value="HSF_DNA-bind"/>
    <property type="match status" value="1"/>
</dbReference>
<protein>
    <submittedName>
        <fullName evidence="12">Heat shock factor protein HSF30-like isoform X1</fullName>
    </submittedName>
</protein>
<keyword evidence="7" id="KW-0539">Nucleus</keyword>
<evidence type="ECO:0000259" key="10">
    <source>
        <dbReference type="PROSITE" id="PS00434"/>
    </source>
</evidence>
<dbReference type="GO" id="GO:0034605">
    <property type="term" value="P:cellular response to heat"/>
    <property type="evidence" value="ECO:0007669"/>
    <property type="project" value="TreeGrafter"/>
</dbReference>
<dbReference type="FunFam" id="1.10.10.10:FF:000057">
    <property type="entry name" value="Heat shock transcription factor 1"/>
    <property type="match status" value="1"/>
</dbReference>
<accession>A0A6P5XTN5</accession>
<evidence type="ECO:0000256" key="5">
    <source>
        <dbReference type="ARBA" id="ARBA00023125"/>
    </source>
</evidence>
<dbReference type="GO" id="GO:0003700">
    <property type="term" value="F:DNA-binding transcription factor activity"/>
    <property type="evidence" value="ECO:0007669"/>
    <property type="project" value="InterPro"/>
</dbReference>
<sequence>MEGVVIKEEETVMFAAGTAGLSTSTSSSSSPSSSVTPQPMEGLNEVGPPPFLTKTFEMVEDPSTDSVVSWSKARNSFIVWDSYKFSTTLLPRYFKHSNFSSFIRQLNTYGFRKVDPDRWEFANEGFLGGQKCLLKTIKRRRNIPQSLQQQGGACVELGQFGLDEELERLKRDRGVLLAEIVRLRQQQQHSRDQIVAMEGRLQSTERKQRQIMTFLAKALRNPTFILQFAHKRQMQGIEIGRKRRLTASTSVENLQEEAIPVVVDNDQVVDYTNQEQEELATIESEIETFFSSALDNESCSEIKDPMTSPVPISSGANLGVNEIIWEELISENLIAGEPEGEIVVGDQPEVDVEVEDLAVNPADWVDDLQGLVDQQGMVKVSKGPTDVPVVMRANRQRFIGGPLQARVFQKLLVPDFQSLFPTAYICLR</sequence>
<feature type="compositionally biased region" description="Low complexity" evidence="9">
    <location>
        <begin position="22"/>
        <end position="34"/>
    </location>
</feature>
<dbReference type="SUPFAM" id="SSF46785">
    <property type="entry name" value="Winged helix' DNA-binding domain"/>
    <property type="match status" value="1"/>
</dbReference>
<dbReference type="GO" id="GO:0005634">
    <property type="term" value="C:nucleus"/>
    <property type="evidence" value="ECO:0007669"/>
    <property type="project" value="UniProtKB-SubCell"/>
</dbReference>
<evidence type="ECO:0000256" key="9">
    <source>
        <dbReference type="SAM" id="MobiDB-lite"/>
    </source>
</evidence>
<name>A0A6P5XTN5_DURZI</name>
<organism evidence="11 12">
    <name type="scientific">Durio zibethinus</name>
    <name type="common">Durian</name>
    <dbReference type="NCBI Taxonomy" id="66656"/>
    <lineage>
        <taxon>Eukaryota</taxon>
        <taxon>Viridiplantae</taxon>
        <taxon>Streptophyta</taxon>
        <taxon>Embryophyta</taxon>
        <taxon>Tracheophyta</taxon>
        <taxon>Spermatophyta</taxon>
        <taxon>Magnoliopsida</taxon>
        <taxon>eudicotyledons</taxon>
        <taxon>Gunneridae</taxon>
        <taxon>Pentapetalae</taxon>
        <taxon>rosids</taxon>
        <taxon>malvids</taxon>
        <taxon>Malvales</taxon>
        <taxon>Malvaceae</taxon>
        <taxon>Helicteroideae</taxon>
        <taxon>Durio</taxon>
    </lineage>
</organism>
<dbReference type="KEGG" id="dzi:111285907"/>
<dbReference type="Proteomes" id="UP000515121">
    <property type="component" value="Unplaced"/>
</dbReference>
<keyword evidence="2" id="KW-0597">Phosphoprotein</keyword>
<comment type="similarity">
    <text evidence="8">Belongs to the HSF family. Class A subfamily.</text>
</comment>
<evidence type="ECO:0000256" key="4">
    <source>
        <dbReference type="ARBA" id="ARBA00023016"/>
    </source>
</evidence>
<gene>
    <name evidence="12" type="primary">LOC111285907</name>
</gene>
<dbReference type="SMART" id="SM00415">
    <property type="entry name" value="HSF"/>
    <property type="match status" value="1"/>
</dbReference>
<evidence type="ECO:0000256" key="8">
    <source>
        <dbReference type="ARBA" id="ARBA00061350"/>
    </source>
</evidence>
<comment type="subcellular location">
    <subcellularLocation>
        <location evidence="1">Nucleus</location>
    </subcellularLocation>
</comment>